<reference evidence="1" key="1">
    <citation type="submission" date="2020-05" db="EMBL/GenBank/DDBJ databases">
        <title>Genomic Encyclopedia of Type Strains, Phase IV (KMG-V): Genome sequencing to study the core and pangenomes of soil and plant-associated prokaryotes.</title>
        <authorList>
            <person name="Whitman W."/>
        </authorList>
    </citation>
    <scope>NUCLEOTIDE SEQUENCE</scope>
    <source>
        <strain evidence="1">16F</strain>
    </source>
</reference>
<dbReference type="Proteomes" id="UP000610746">
    <property type="component" value="Unassembled WGS sequence"/>
</dbReference>
<dbReference type="RefSeq" id="WP_173779103.1">
    <property type="nucleotide sequence ID" value="NZ_JABSNO010000009.1"/>
</dbReference>
<dbReference type="InterPro" id="IPR005901">
    <property type="entry name" value="GLPGLI"/>
</dbReference>
<dbReference type="NCBIfam" id="TIGR01200">
    <property type="entry name" value="GLPGLI"/>
    <property type="match status" value="1"/>
</dbReference>
<accession>A0A8J8GAQ5</accession>
<evidence type="ECO:0000313" key="1">
    <source>
        <dbReference type="EMBL" id="NRS92500.1"/>
    </source>
</evidence>
<sequence>MKEFKILITILLFLFLNKLSSQTKQFLYEYRFISDSTKMDSVSSEIMALNIFENKSEYFNLDQFISDSTLLVNSKKGLMPMPTNKNITNERIEKTINSEKIKYVKRLGFTEYFVDESINLKWKLYPEYATILNYKAQKATTEYGGRKWIAWFAKDIPFQDGPYKFKNLPGLIVKIEDETKSHQFILKGIKNFTDDFIYPELNNYARVELTYQKFIKAYKNYRINPVGDMVGSFPDQTDGSGKFRRGIDIFREFEKYRLDEIAKDNNIIEIDLLK</sequence>
<keyword evidence="2" id="KW-1185">Reference proteome</keyword>
<comment type="caution">
    <text evidence="1">The sequence shown here is derived from an EMBL/GenBank/DDBJ whole genome shotgun (WGS) entry which is preliminary data.</text>
</comment>
<name>A0A8J8GAQ5_9FLAO</name>
<dbReference type="AlphaFoldDB" id="A0A8J8GAQ5"/>
<protein>
    <submittedName>
        <fullName evidence="1">GLPGLI family protein</fullName>
    </submittedName>
</protein>
<proteinExistence type="predicted"/>
<evidence type="ECO:0000313" key="2">
    <source>
        <dbReference type="Proteomes" id="UP000610746"/>
    </source>
</evidence>
<dbReference type="EMBL" id="JABSNO010000009">
    <property type="protein sequence ID" value="NRS92500.1"/>
    <property type="molecule type" value="Genomic_DNA"/>
</dbReference>
<dbReference type="Pfam" id="PF09697">
    <property type="entry name" value="Porph_ging"/>
    <property type="match status" value="1"/>
</dbReference>
<organism evidence="1 2">
    <name type="scientific">Frigoriflavimonas asaccharolytica</name>
    <dbReference type="NCBI Taxonomy" id="2735899"/>
    <lineage>
        <taxon>Bacteria</taxon>
        <taxon>Pseudomonadati</taxon>
        <taxon>Bacteroidota</taxon>
        <taxon>Flavobacteriia</taxon>
        <taxon>Flavobacteriales</taxon>
        <taxon>Weeksellaceae</taxon>
        <taxon>Frigoriflavimonas</taxon>
    </lineage>
</organism>
<gene>
    <name evidence="1" type="ORF">HNQ03_001575</name>
</gene>